<reference evidence="2" key="1">
    <citation type="journal article" date="2023" name="IScience">
        <title>Live-bearing cockroach genome reveals convergent evolutionary mechanisms linked to viviparity in insects and beyond.</title>
        <authorList>
            <person name="Fouks B."/>
            <person name="Harrison M.C."/>
            <person name="Mikhailova A.A."/>
            <person name="Marchal E."/>
            <person name="English S."/>
            <person name="Carruthers M."/>
            <person name="Jennings E.C."/>
            <person name="Chiamaka E.L."/>
            <person name="Frigard R.A."/>
            <person name="Pippel M."/>
            <person name="Attardo G.M."/>
            <person name="Benoit J.B."/>
            <person name="Bornberg-Bauer E."/>
            <person name="Tobe S.S."/>
        </authorList>
    </citation>
    <scope>NUCLEOTIDE SEQUENCE</scope>
    <source>
        <strain evidence="2">Stay&amp;Tobe</strain>
    </source>
</reference>
<keyword evidence="3" id="KW-1185">Reference proteome</keyword>
<dbReference type="Gene3D" id="2.60.40.10">
    <property type="entry name" value="Immunoglobulins"/>
    <property type="match status" value="1"/>
</dbReference>
<dbReference type="InterPro" id="IPR013783">
    <property type="entry name" value="Ig-like_fold"/>
</dbReference>
<dbReference type="InterPro" id="IPR036116">
    <property type="entry name" value="FN3_sf"/>
</dbReference>
<sequence>AVVFFSDLVPAPKQLTLERQLNKSVLIGWNPPDAPPGTIDSYHVYVDGVLKTTIKATERTRALVEGVDSTR</sequence>
<evidence type="ECO:0000259" key="1">
    <source>
        <dbReference type="PROSITE" id="PS50853"/>
    </source>
</evidence>
<organism evidence="2 3">
    <name type="scientific">Diploptera punctata</name>
    <name type="common">Pacific beetle cockroach</name>
    <dbReference type="NCBI Taxonomy" id="6984"/>
    <lineage>
        <taxon>Eukaryota</taxon>
        <taxon>Metazoa</taxon>
        <taxon>Ecdysozoa</taxon>
        <taxon>Arthropoda</taxon>
        <taxon>Hexapoda</taxon>
        <taxon>Insecta</taxon>
        <taxon>Pterygota</taxon>
        <taxon>Neoptera</taxon>
        <taxon>Polyneoptera</taxon>
        <taxon>Dictyoptera</taxon>
        <taxon>Blattodea</taxon>
        <taxon>Blaberoidea</taxon>
        <taxon>Blaberidae</taxon>
        <taxon>Diplopterinae</taxon>
        <taxon>Diploptera</taxon>
    </lineage>
</organism>
<proteinExistence type="predicted"/>
<dbReference type="InterPro" id="IPR040325">
    <property type="entry name" value="RIMBP1/2/3"/>
</dbReference>
<dbReference type="PROSITE" id="PS50853">
    <property type="entry name" value="FN3"/>
    <property type="match status" value="1"/>
</dbReference>
<dbReference type="CDD" id="cd00063">
    <property type="entry name" value="FN3"/>
    <property type="match status" value="1"/>
</dbReference>
<dbReference type="PANTHER" id="PTHR14234:SF19">
    <property type="entry name" value="RIM-BINDING PROTEIN, ISOFORM F"/>
    <property type="match status" value="1"/>
</dbReference>
<feature type="non-terminal residue" evidence="2">
    <location>
        <position position="1"/>
    </location>
</feature>
<protein>
    <recommendedName>
        <fullName evidence="1">Fibronectin type-III domain-containing protein</fullName>
    </recommendedName>
</protein>
<comment type="caution">
    <text evidence="2">The sequence shown here is derived from an EMBL/GenBank/DDBJ whole genome shotgun (WGS) entry which is preliminary data.</text>
</comment>
<feature type="domain" description="Fibronectin type-III" evidence="1">
    <location>
        <begin position="11"/>
        <end position="71"/>
    </location>
</feature>
<dbReference type="PANTHER" id="PTHR14234">
    <property type="entry name" value="RIM BINDING PROTEIN-RELATED"/>
    <property type="match status" value="1"/>
</dbReference>
<reference evidence="2" key="2">
    <citation type="submission" date="2023-05" db="EMBL/GenBank/DDBJ databases">
        <authorList>
            <person name="Fouks B."/>
        </authorList>
    </citation>
    <scope>NUCLEOTIDE SEQUENCE</scope>
    <source>
        <strain evidence="2">Stay&amp;Tobe</strain>
        <tissue evidence="2">Testes</tissue>
    </source>
</reference>
<dbReference type="SUPFAM" id="SSF49265">
    <property type="entry name" value="Fibronectin type III"/>
    <property type="match status" value="1"/>
</dbReference>
<evidence type="ECO:0000313" key="2">
    <source>
        <dbReference type="EMBL" id="KAJ9588915.1"/>
    </source>
</evidence>
<dbReference type="GO" id="GO:0045202">
    <property type="term" value="C:synapse"/>
    <property type="evidence" value="ECO:0007669"/>
    <property type="project" value="GOC"/>
</dbReference>
<dbReference type="GO" id="GO:0007274">
    <property type="term" value="P:neuromuscular synaptic transmission"/>
    <property type="evidence" value="ECO:0007669"/>
    <property type="project" value="TreeGrafter"/>
</dbReference>
<dbReference type="EMBL" id="JASPKZ010005296">
    <property type="protein sequence ID" value="KAJ9588915.1"/>
    <property type="molecule type" value="Genomic_DNA"/>
</dbReference>
<name>A0AAD7ZYE7_DIPPU</name>
<accession>A0AAD7ZYE7</accession>
<dbReference type="InterPro" id="IPR003961">
    <property type="entry name" value="FN3_dom"/>
</dbReference>
<dbReference type="AlphaFoldDB" id="A0AAD7ZYE7"/>
<gene>
    <name evidence="2" type="ORF">L9F63_017793</name>
</gene>
<dbReference type="Proteomes" id="UP001233999">
    <property type="component" value="Unassembled WGS sequence"/>
</dbReference>
<evidence type="ECO:0000313" key="3">
    <source>
        <dbReference type="Proteomes" id="UP001233999"/>
    </source>
</evidence>
<feature type="non-terminal residue" evidence="2">
    <location>
        <position position="71"/>
    </location>
</feature>